<dbReference type="InterPro" id="IPR002656">
    <property type="entry name" value="Acyl_transf_3_dom"/>
</dbReference>
<proteinExistence type="predicted"/>
<feature type="transmembrane region" description="Helical" evidence="2">
    <location>
        <begin position="165"/>
        <end position="184"/>
    </location>
</feature>
<dbReference type="Pfam" id="PF01757">
    <property type="entry name" value="Acyl_transf_3"/>
    <property type="match status" value="1"/>
</dbReference>
<feature type="region of interest" description="Disordered" evidence="1">
    <location>
        <begin position="385"/>
        <end position="539"/>
    </location>
</feature>
<dbReference type="EMBL" id="OBDY01000006">
    <property type="protein sequence ID" value="SNY40676.1"/>
    <property type="molecule type" value="Genomic_DNA"/>
</dbReference>
<accession>A0A285I0U1</accession>
<feature type="region of interest" description="Disordered" evidence="1">
    <location>
        <begin position="1"/>
        <end position="34"/>
    </location>
</feature>
<feature type="domain" description="Acyltransferase 3" evidence="3">
    <location>
        <begin position="43"/>
        <end position="362"/>
    </location>
</feature>
<keyword evidence="2" id="KW-0812">Transmembrane</keyword>
<evidence type="ECO:0000313" key="4">
    <source>
        <dbReference type="EMBL" id="SNY40676.1"/>
    </source>
</evidence>
<reference evidence="4 5" key="1">
    <citation type="submission" date="2017-09" db="EMBL/GenBank/DDBJ databases">
        <authorList>
            <person name="Ehlers B."/>
            <person name="Leendertz F.H."/>
        </authorList>
    </citation>
    <scope>NUCLEOTIDE SEQUENCE [LARGE SCALE GENOMIC DNA]</scope>
    <source>
        <strain evidence="4 5">CGMCC 4.6857</strain>
    </source>
</reference>
<keyword evidence="5" id="KW-1185">Reference proteome</keyword>
<protein>
    <submittedName>
        <fullName evidence="4">Peptidoglycan/LPS O-acetylase OafA/YrhL, contains acyltransferase and SGNH-hydrolase domains</fullName>
    </submittedName>
</protein>
<feature type="transmembrane region" description="Helical" evidence="2">
    <location>
        <begin position="349"/>
        <end position="367"/>
    </location>
</feature>
<feature type="transmembrane region" description="Helical" evidence="2">
    <location>
        <begin position="69"/>
        <end position="90"/>
    </location>
</feature>
<evidence type="ECO:0000256" key="1">
    <source>
        <dbReference type="SAM" id="MobiDB-lite"/>
    </source>
</evidence>
<dbReference type="GO" id="GO:0016747">
    <property type="term" value="F:acyltransferase activity, transferring groups other than amino-acyl groups"/>
    <property type="evidence" value="ECO:0007669"/>
    <property type="project" value="InterPro"/>
</dbReference>
<sequence length="539" mass="58272">MSHNRTDNSDSSFVRGKPARSSWQPAGRSRHSGRTGKVFAVRNRYLDLLRAAAIVRVIVYHLYGWPWLSVLLPAMGVMFALAGSLTAASLDNRAGAKVVTSRLRRLLPPLWLLGLIAVPVMLVTGWAAETDGEHPFSVPNLLFWLVPIGDPPGSDLAVDAWEPLWYIRAYLWFVLLSPILYLLYRKAGWAAVALPLAIMAVLDVTGFTLPDTADAALWDFVTYGACWMAGFAHHDGRLARLKPWIAGPVALVLAAGAYYFMRDEGTYDLNDISEAQALWSFAFVLIALRWQPSMTWLAKVKPLDRTVTLINNRAVTIYLWHNIAIAAVWPVLTFLALDELGDSMGHVGDLLTAFLLTILAVLAFGWVEDLAAKRHPRLWPAGSTAHPAVGTVENPASPTAPVDPAPSAGPTDPGGHEPAPSQSRATRVSGTASAMANLGDSKRRQTAASAMHRLPANWPPIPRTEDPAPPATAATAGPAKATPQPEDPGFPVAGRRAGPLSGDTDTKPTLPAGWGTSEEPRQSGPEDATEWFRGHHARD</sequence>
<keyword evidence="4" id="KW-0378">Hydrolase</keyword>
<feature type="transmembrane region" description="Helical" evidence="2">
    <location>
        <begin position="244"/>
        <end position="261"/>
    </location>
</feature>
<feature type="compositionally biased region" description="Pro residues" evidence="1">
    <location>
        <begin position="457"/>
        <end position="470"/>
    </location>
</feature>
<gene>
    <name evidence="4" type="ORF">SAMN05421748_10666</name>
</gene>
<evidence type="ECO:0000259" key="3">
    <source>
        <dbReference type="Pfam" id="PF01757"/>
    </source>
</evidence>
<name>A0A285I0U1_9ACTN</name>
<evidence type="ECO:0000313" key="5">
    <source>
        <dbReference type="Proteomes" id="UP000219612"/>
    </source>
</evidence>
<feature type="compositionally biased region" description="Low complexity" evidence="1">
    <location>
        <begin position="471"/>
        <end position="484"/>
    </location>
</feature>
<keyword evidence="2" id="KW-1133">Transmembrane helix</keyword>
<dbReference type="AlphaFoldDB" id="A0A285I0U1"/>
<feature type="transmembrane region" description="Helical" evidence="2">
    <location>
        <begin position="191"/>
        <end position="209"/>
    </location>
</feature>
<feature type="transmembrane region" description="Helical" evidence="2">
    <location>
        <begin position="318"/>
        <end position="337"/>
    </location>
</feature>
<feature type="transmembrane region" description="Helical" evidence="2">
    <location>
        <begin position="277"/>
        <end position="297"/>
    </location>
</feature>
<keyword evidence="2" id="KW-0472">Membrane</keyword>
<feature type="compositionally biased region" description="Polar residues" evidence="1">
    <location>
        <begin position="420"/>
        <end position="434"/>
    </location>
</feature>
<feature type="transmembrane region" description="Helical" evidence="2">
    <location>
        <begin position="215"/>
        <end position="232"/>
    </location>
</feature>
<keyword evidence="4" id="KW-0808">Transferase</keyword>
<dbReference type="Proteomes" id="UP000219612">
    <property type="component" value="Unassembled WGS sequence"/>
</dbReference>
<evidence type="ECO:0000256" key="2">
    <source>
        <dbReference type="SAM" id="Phobius"/>
    </source>
</evidence>
<keyword evidence="4" id="KW-0012">Acyltransferase</keyword>
<dbReference type="GO" id="GO:0016787">
    <property type="term" value="F:hydrolase activity"/>
    <property type="evidence" value="ECO:0007669"/>
    <property type="project" value="UniProtKB-KW"/>
</dbReference>
<organism evidence="4 5">
    <name type="scientific">Paractinoplanes atraurantiacus</name>
    <dbReference type="NCBI Taxonomy" id="1036182"/>
    <lineage>
        <taxon>Bacteria</taxon>
        <taxon>Bacillati</taxon>
        <taxon>Actinomycetota</taxon>
        <taxon>Actinomycetes</taxon>
        <taxon>Micromonosporales</taxon>
        <taxon>Micromonosporaceae</taxon>
        <taxon>Paractinoplanes</taxon>
    </lineage>
</organism>
<feature type="transmembrane region" description="Helical" evidence="2">
    <location>
        <begin position="110"/>
        <end position="128"/>
    </location>
</feature>